<dbReference type="EMBL" id="JAPYKS010000005">
    <property type="protein sequence ID" value="MEI9408867.1"/>
    <property type="molecule type" value="Genomic_DNA"/>
</dbReference>
<reference evidence="3 4" key="1">
    <citation type="submission" date="2022-12" db="EMBL/GenBank/DDBJ databases">
        <authorList>
            <person name="Muema E."/>
        </authorList>
    </citation>
    <scope>NUCLEOTIDE SEQUENCE [LARGE SCALE GENOMIC DNA]</scope>
    <source>
        <strain evidence="4">1326</strain>
    </source>
</reference>
<dbReference type="RefSeq" id="WP_337105905.1">
    <property type="nucleotide sequence ID" value="NZ_JAPYKS010000005.1"/>
</dbReference>
<evidence type="ECO:0000256" key="1">
    <source>
        <dbReference type="SAM" id="MobiDB-lite"/>
    </source>
</evidence>
<gene>
    <name evidence="3" type="ORF">O7A60_08810</name>
</gene>
<accession>A0ABU8KT27</accession>
<dbReference type="Gene3D" id="2.30.30.40">
    <property type="entry name" value="SH3 Domains"/>
    <property type="match status" value="1"/>
</dbReference>
<keyword evidence="4" id="KW-1185">Reference proteome</keyword>
<sequence>MAAKECRTGAGGFRLLLLCIATLLILESPALAASNVDFVPAAGTSSGNKHKTLRPAGGDEAGGGGTPQTPADMGDMPPMQQADGTCGDGNAMATVVINQPGLDKLNVRSGPGGQVVGTVPEGGTVSVVGPCGAISGAAGFAKPKTQQGGGAGGWCQISAPVHGCVSSQFLAFGGDTGLSGGAAGFAKPKSKPQVPAAAAAGFSGRWAANADNIAYSFSLKQKGNSVSGNYQGADGSAGNISGKMSGNILRFSWVQKDGARGSGKFVLADDGQSFDGTYNFSNNPDAVEGSWNGTRQ</sequence>
<proteinExistence type="predicted"/>
<feature type="region of interest" description="Disordered" evidence="1">
    <location>
        <begin position="277"/>
        <end position="296"/>
    </location>
</feature>
<dbReference type="Proteomes" id="UP001387293">
    <property type="component" value="Unassembled WGS sequence"/>
</dbReference>
<feature type="chain" id="PRO_5046121062" description="SH3 domain-containing protein" evidence="2">
    <location>
        <begin position="33"/>
        <end position="296"/>
    </location>
</feature>
<protein>
    <recommendedName>
        <fullName evidence="5">SH3 domain-containing protein</fullName>
    </recommendedName>
</protein>
<name>A0ABU8KT27_9HYPH</name>
<evidence type="ECO:0000313" key="3">
    <source>
        <dbReference type="EMBL" id="MEI9408867.1"/>
    </source>
</evidence>
<evidence type="ECO:0000313" key="4">
    <source>
        <dbReference type="Proteomes" id="UP001387293"/>
    </source>
</evidence>
<organism evidence="3 4">
    <name type="scientific">Mesorhizobium salmacidum</name>
    <dbReference type="NCBI Taxonomy" id="3015171"/>
    <lineage>
        <taxon>Bacteria</taxon>
        <taxon>Pseudomonadati</taxon>
        <taxon>Pseudomonadota</taxon>
        <taxon>Alphaproteobacteria</taxon>
        <taxon>Hyphomicrobiales</taxon>
        <taxon>Phyllobacteriaceae</taxon>
        <taxon>Mesorhizobium</taxon>
    </lineage>
</organism>
<feature type="region of interest" description="Disordered" evidence="1">
    <location>
        <begin position="41"/>
        <end position="87"/>
    </location>
</feature>
<comment type="caution">
    <text evidence="3">The sequence shown here is derived from an EMBL/GenBank/DDBJ whole genome shotgun (WGS) entry which is preliminary data.</text>
</comment>
<evidence type="ECO:0000256" key="2">
    <source>
        <dbReference type="SAM" id="SignalP"/>
    </source>
</evidence>
<feature type="signal peptide" evidence="2">
    <location>
        <begin position="1"/>
        <end position="32"/>
    </location>
</feature>
<keyword evidence="2" id="KW-0732">Signal</keyword>
<evidence type="ECO:0008006" key="5">
    <source>
        <dbReference type="Google" id="ProtNLM"/>
    </source>
</evidence>